<dbReference type="RefSeq" id="WP_200435512.1">
    <property type="nucleotide sequence ID" value="NZ_JAEHFL010000004.1"/>
</dbReference>
<protein>
    <submittedName>
        <fullName evidence="2">Uncharacterized protein</fullName>
    </submittedName>
</protein>
<dbReference type="Proteomes" id="UP000603369">
    <property type="component" value="Unassembled WGS sequence"/>
</dbReference>
<keyword evidence="3" id="KW-1185">Reference proteome</keyword>
<name>A0A8I1HQG1_9CORY</name>
<dbReference type="EMBL" id="JAEHFL010000004">
    <property type="protein sequence ID" value="MBK3427634.1"/>
    <property type="molecule type" value="Genomic_DNA"/>
</dbReference>
<evidence type="ECO:0000256" key="1">
    <source>
        <dbReference type="SAM" id="MobiDB-lite"/>
    </source>
</evidence>
<gene>
    <name evidence="2" type="ORF">JDP02_03780</name>
</gene>
<accession>A0A8I1HQG1</accession>
<feature type="region of interest" description="Disordered" evidence="1">
    <location>
        <begin position="1"/>
        <end position="23"/>
    </location>
</feature>
<organism evidence="2 3">
    <name type="scientific">Corynebacterium tuberculostearicum</name>
    <dbReference type="NCBI Taxonomy" id="38304"/>
    <lineage>
        <taxon>Bacteria</taxon>
        <taxon>Bacillati</taxon>
        <taxon>Actinomycetota</taxon>
        <taxon>Actinomycetes</taxon>
        <taxon>Mycobacteriales</taxon>
        <taxon>Corynebacteriaceae</taxon>
        <taxon>Corynebacterium</taxon>
    </lineage>
</organism>
<proteinExistence type="predicted"/>
<evidence type="ECO:0000313" key="2">
    <source>
        <dbReference type="EMBL" id="MBK3427634.1"/>
    </source>
</evidence>
<dbReference type="AlphaFoldDB" id="A0A8I1HQG1"/>
<comment type="caution">
    <text evidence="2">The sequence shown here is derived from an EMBL/GenBank/DDBJ whole genome shotgun (WGS) entry which is preliminary data.</text>
</comment>
<feature type="compositionally biased region" description="Polar residues" evidence="1">
    <location>
        <begin position="1"/>
        <end position="18"/>
    </location>
</feature>
<sequence length="146" mass="16393">MQDQNQSKPETASVTPQPLNEFHADAPNKAASCLERAKLTQEWLNDQEQISEVVLHRLLTSSTKAEEGRIGITYVLGQWLLSKRTGTWSDLAHGEATKNSIGLRFNDGNKEMLPLEDWVFDLLGEPQIKAEKFLAFLNFSAKQGTH</sequence>
<reference evidence="2 3" key="1">
    <citation type="submission" date="2020-12" db="EMBL/GenBank/DDBJ databases">
        <title>Draft genome sequence of the commensal strain Corynebacterium tuberculostearicum MFP09/CIP 102622 isolated from human skin.</title>
        <authorList>
            <person name="Boukerb A.M."/>
            <person name="Janvier X."/>
            <person name="Feuilloley M.G.J."/>
            <person name="Groboillot A."/>
        </authorList>
    </citation>
    <scope>NUCLEOTIDE SEQUENCE [LARGE SCALE GENOMIC DNA]</scope>
    <source>
        <strain evidence="2 3">CIP 102622</strain>
    </source>
</reference>
<evidence type="ECO:0000313" key="3">
    <source>
        <dbReference type="Proteomes" id="UP000603369"/>
    </source>
</evidence>